<reference evidence="3 4" key="1">
    <citation type="submission" date="2017-05" db="EMBL/GenBank/DDBJ databases">
        <authorList>
            <person name="Varghese N."/>
            <person name="Submissions S."/>
        </authorList>
    </citation>
    <scope>NUCLEOTIDE SEQUENCE [LARGE SCALE GENOMIC DNA]</scope>
    <source>
        <strain evidence="3 4">DSM 26001</strain>
    </source>
</reference>
<keyword evidence="4" id="KW-1185">Reference proteome</keyword>
<accession>A0ABY1QRF5</accession>
<dbReference type="InterPro" id="IPR001466">
    <property type="entry name" value="Beta-lactam-related"/>
</dbReference>
<name>A0ABY1QRF5_9BURK</name>
<dbReference type="Pfam" id="PF00144">
    <property type="entry name" value="Beta-lactamase"/>
    <property type="match status" value="1"/>
</dbReference>
<comment type="caution">
    <text evidence="3">The sequence shown here is derived from an EMBL/GenBank/DDBJ whole genome shotgun (WGS) entry which is preliminary data.</text>
</comment>
<organism evidence="3 4">
    <name type="scientific">Noviherbaspirillum suwonense</name>
    <dbReference type="NCBI Taxonomy" id="1224511"/>
    <lineage>
        <taxon>Bacteria</taxon>
        <taxon>Pseudomonadati</taxon>
        <taxon>Pseudomonadota</taxon>
        <taxon>Betaproteobacteria</taxon>
        <taxon>Burkholderiales</taxon>
        <taxon>Oxalobacteraceae</taxon>
        <taxon>Noviherbaspirillum</taxon>
    </lineage>
</organism>
<dbReference type="InterPro" id="IPR050789">
    <property type="entry name" value="Diverse_Enzym_Activities"/>
</dbReference>
<evidence type="ECO:0000256" key="1">
    <source>
        <dbReference type="SAM" id="MobiDB-lite"/>
    </source>
</evidence>
<sequence>MTAASPTLPQAASHQSGLNPERLQHITRAVQADIDAGRIPGAVMLISHHDQTVYETALGRQDPAGDTPMSIDTIFRIYSMTKPIVSVAVMMLVEEGRLLISEPVSTYLPELGQPDVGVQGADREGWPVLETVAAHREMTVQDLLRHTSGLTYGIFGESMVKSAYTEAGVERRDVTNDELVRRLAKVPLAYQPGTVWEYSRSTDVLGALVERISGMALDEFLQQRILGPLGMKDSGFWVPAEQQHRIAEAFATDPDSGVEVKLINVRSKPAFLSGGGGMVSTARDYLRFARMLASGGTLDGVRILSRKTVQYMTSDHLGDLPGARMTPDFLPGPGYGFGLGFAVRLADGDAIVPGSQGDYNWSGLAGTYFWVDPTENLVAIWLMQAPEQRAHYRQLFRNLVYAAL</sequence>
<dbReference type="SUPFAM" id="SSF56601">
    <property type="entry name" value="beta-lactamase/transpeptidase-like"/>
    <property type="match status" value="1"/>
</dbReference>
<protein>
    <submittedName>
        <fullName evidence="3">CubicO group peptidase, beta-lactamase class C family</fullName>
    </submittedName>
</protein>
<proteinExistence type="predicted"/>
<feature type="domain" description="Beta-lactamase-related" evidence="2">
    <location>
        <begin position="27"/>
        <end position="391"/>
    </location>
</feature>
<feature type="compositionally biased region" description="Polar residues" evidence="1">
    <location>
        <begin position="1"/>
        <end position="18"/>
    </location>
</feature>
<dbReference type="Proteomes" id="UP001158049">
    <property type="component" value="Unassembled WGS sequence"/>
</dbReference>
<feature type="region of interest" description="Disordered" evidence="1">
    <location>
        <begin position="1"/>
        <end position="20"/>
    </location>
</feature>
<dbReference type="PANTHER" id="PTHR43283">
    <property type="entry name" value="BETA-LACTAMASE-RELATED"/>
    <property type="match status" value="1"/>
</dbReference>
<dbReference type="InterPro" id="IPR012338">
    <property type="entry name" value="Beta-lactam/transpept-like"/>
</dbReference>
<evidence type="ECO:0000313" key="3">
    <source>
        <dbReference type="EMBL" id="SMP78776.1"/>
    </source>
</evidence>
<dbReference type="RefSeq" id="WP_283445165.1">
    <property type="nucleotide sequence ID" value="NZ_FXUL01000029.1"/>
</dbReference>
<evidence type="ECO:0000313" key="4">
    <source>
        <dbReference type="Proteomes" id="UP001158049"/>
    </source>
</evidence>
<gene>
    <name evidence="3" type="ORF">SAMN06295970_12962</name>
</gene>
<dbReference type="PANTHER" id="PTHR43283:SF3">
    <property type="entry name" value="BETA-LACTAMASE FAMILY PROTEIN (AFU_ORTHOLOGUE AFUA_5G07500)"/>
    <property type="match status" value="1"/>
</dbReference>
<dbReference type="EMBL" id="FXUL01000029">
    <property type="protein sequence ID" value="SMP78776.1"/>
    <property type="molecule type" value="Genomic_DNA"/>
</dbReference>
<evidence type="ECO:0000259" key="2">
    <source>
        <dbReference type="Pfam" id="PF00144"/>
    </source>
</evidence>
<dbReference type="Gene3D" id="3.40.710.10">
    <property type="entry name" value="DD-peptidase/beta-lactamase superfamily"/>
    <property type="match status" value="1"/>
</dbReference>